<accession>A0ABV1RDN2</accession>
<keyword evidence="2 3" id="KW-0732">Signal</keyword>
<dbReference type="CDD" id="cd08493">
    <property type="entry name" value="PBP2_DppA_like"/>
    <property type="match status" value="1"/>
</dbReference>
<protein>
    <submittedName>
        <fullName evidence="5">ABC transporter substrate-binding protein</fullName>
    </submittedName>
</protein>
<dbReference type="InterPro" id="IPR000914">
    <property type="entry name" value="SBP_5_dom"/>
</dbReference>
<name>A0ABV1RDN2_9ALTE</name>
<dbReference type="RefSeq" id="WP_350400768.1">
    <property type="nucleotide sequence ID" value="NZ_JBELOE010000078.1"/>
</dbReference>
<evidence type="ECO:0000256" key="3">
    <source>
        <dbReference type="SAM" id="SignalP"/>
    </source>
</evidence>
<comment type="caution">
    <text evidence="5">The sequence shown here is derived from an EMBL/GenBank/DDBJ whole genome shotgun (WGS) entry which is preliminary data.</text>
</comment>
<dbReference type="PROSITE" id="PS51257">
    <property type="entry name" value="PROKAR_LIPOPROTEIN"/>
    <property type="match status" value="1"/>
</dbReference>
<dbReference type="InterPro" id="IPR023765">
    <property type="entry name" value="SBP_5_CS"/>
</dbReference>
<evidence type="ECO:0000256" key="2">
    <source>
        <dbReference type="ARBA" id="ARBA00022729"/>
    </source>
</evidence>
<dbReference type="Gene3D" id="3.40.190.10">
    <property type="entry name" value="Periplasmic binding protein-like II"/>
    <property type="match status" value="1"/>
</dbReference>
<dbReference type="Proteomes" id="UP001467690">
    <property type="component" value="Unassembled WGS sequence"/>
</dbReference>
<comment type="similarity">
    <text evidence="1">Belongs to the bacterial solute-binding protein 5 family.</text>
</comment>
<proteinExistence type="inferred from homology"/>
<evidence type="ECO:0000259" key="4">
    <source>
        <dbReference type="Pfam" id="PF00496"/>
    </source>
</evidence>
<evidence type="ECO:0000313" key="6">
    <source>
        <dbReference type="Proteomes" id="UP001467690"/>
    </source>
</evidence>
<sequence>MMNKRIKLWFSTLSISFLLAGCDRAQDTTLANGLIYCSEGNPESFNPQTTTSGITLDASSQQLYDRLIELDAATGDLTAGIATSWQTSPDGKTIDIFLRKDVKFHQTRYFIPSRTLNAQDVVFSFNRWRLSTHPFYSSADSYPHMQSYELDALIKDIEAVSPYHVRFHLNQQSASFLHHLATDYMVILSAEYGAKLELQSSKSQLDNYPIGTGPFYFDNFVKDEFIRFKAHPDYWQGQPHINQLVYDITPQSSSRLAKLITGECDVVAHPVASEMEVLQDKAGVTLQSKNAENVAFWAFNTLKPPFDRAEVRRALAKSIDRQTIYKTIYYGMAFPANSLIPPSSWGYNSNLPHLTYNPEQAKKELRAAGIEEGFELEIWSPHIEREYNPNSLKMAELIQANLAAVGINATIVDYEWSTLRKKLSSHEHDSVLIGWSADMVSPDNFLTATLSCAAAVIGNNRAAWCNPHFDELVKSAMLSDDLNRQKELYMQAQSLLHQEMPIFPIAHSLSFLAKQDNVLNIKFSPYSAISFKHVEKIK</sequence>
<feature type="chain" id="PRO_5045059793" evidence="3">
    <location>
        <begin position="26"/>
        <end position="538"/>
    </location>
</feature>
<dbReference type="SUPFAM" id="SSF53850">
    <property type="entry name" value="Periplasmic binding protein-like II"/>
    <property type="match status" value="1"/>
</dbReference>
<keyword evidence="6" id="KW-1185">Reference proteome</keyword>
<dbReference type="Gene3D" id="3.90.76.10">
    <property type="entry name" value="Dipeptide-binding Protein, Domain 1"/>
    <property type="match status" value="1"/>
</dbReference>
<organism evidence="5 6">
    <name type="scientific">Catenovulum sediminis</name>
    <dbReference type="NCBI Taxonomy" id="1740262"/>
    <lineage>
        <taxon>Bacteria</taxon>
        <taxon>Pseudomonadati</taxon>
        <taxon>Pseudomonadota</taxon>
        <taxon>Gammaproteobacteria</taxon>
        <taxon>Alteromonadales</taxon>
        <taxon>Alteromonadaceae</taxon>
        <taxon>Catenovulum</taxon>
    </lineage>
</organism>
<dbReference type="Pfam" id="PF00496">
    <property type="entry name" value="SBP_bac_5"/>
    <property type="match status" value="1"/>
</dbReference>
<feature type="signal peptide" evidence="3">
    <location>
        <begin position="1"/>
        <end position="25"/>
    </location>
</feature>
<dbReference type="PROSITE" id="PS01040">
    <property type="entry name" value="SBP_BACTERIAL_5"/>
    <property type="match status" value="1"/>
</dbReference>
<dbReference type="InterPro" id="IPR039424">
    <property type="entry name" value="SBP_5"/>
</dbReference>
<reference evidence="5 6" key="1">
    <citation type="submission" date="2024-06" db="EMBL/GenBank/DDBJ databases">
        <authorList>
            <person name="Chen R.Y."/>
        </authorList>
    </citation>
    <scope>NUCLEOTIDE SEQUENCE [LARGE SCALE GENOMIC DNA]</scope>
    <source>
        <strain evidence="5 6">D2</strain>
    </source>
</reference>
<feature type="domain" description="Solute-binding protein family 5" evidence="4">
    <location>
        <begin position="78"/>
        <end position="453"/>
    </location>
</feature>
<dbReference type="Gene3D" id="3.10.105.10">
    <property type="entry name" value="Dipeptide-binding Protein, Domain 3"/>
    <property type="match status" value="1"/>
</dbReference>
<gene>
    <name evidence="5" type="ORF">ABS311_03880</name>
</gene>
<evidence type="ECO:0000313" key="5">
    <source>
        <dbReference type="EMBL" id="MER2491020.1"/>
    </source>
</evidence>
<dbReference type="InterPro" id="IPR030678">
    <property type="entry name" value="Peptide/Ni-bd"/>
</dbReference>
<evidence type="ECO:0000256" key="1">
    <source>
        <dbReference type="ARBA" id="ARBA00005695"/>
    </source>
</evidence>
<dbReference type="EMBL" id="JBELOE010000078">
    <property type="protein sequence ID" value="MER2491020.1"/>
    <property type="molecule type" value="Genomic_DNA"/>
</dbReference>
<dbReference type="PIRSF" id="PIRSF002741">
    <property type="entry name" value="MppA"/>
    <property type="match status" value="1"/>
</dbReference>
<dbReference type="PANTHER" id="PTHR30290:SF38">
    <property type="entry name" value="D,D-DIPEPTIDE-BINDING PERIPLASMIC PROTEIN DDPA-RELATED"/>
    <property type="match status" value="1"/>
</dbReference>
<dbReference type="PANTHER" id="PTHR30290">
    <property type="entry name" value="PERIPLASMIC BINDING COMPONENT OF ABC TRANSPORTER"/>
    <property type="match status" value="1"/>
</dbReference>